<protein>
    <submittedName>
        <fullName evidence="5">Uncharacterized protein</fullName>
    </submittedName>
</protein>
<comment type="subcellular location">
    <subcellularLocation>
        <location evidence="1">Periplasm</location>
    </subcellularLocation>
</comment>
<gene>
    <name evidence="5" type="ORF">WJX81_007872</name>
</gene>
<keyword evidence="3" id="KW-0732">Signal</keyword>
<evidence type="ECO:0000256" key="4">
    <source>
        <dbReference type="ARBA" id="ARBA00022764"/>
    </source>
</evidence>
<dbReference type="AlphaFoldDB" id="A0AAW1SJ08"/>
<dbReference type="Proteomes" id="UP001445335">
    <property type="component" value="Unassembled WGS sequence"/>
</dbReference>
<reference evidence="5 6" key="1">
    <citation type="journal article" date="2024" name="Nat. Commun.">
        <title>Phylogenomics reveals the evolutionary origins of lichenization in chlorophyte algae.</title>
        <authorList>
            <person name="Puginier C."/>
            <person name="Libourel C."/>
            <person name="Otte J."/>
            <person name="Skaloud P."/>
            <person name="Haon M."/>
            <person name="Grisel S."/>
            <person name="Petersen M."/>
            <person name="Berrin J.G."/>
            <person name="Delaux P.M."/>
            <person name="Dal Grande F."/>
            <person name="Keller J."/>
        </authorList>
    </citation>
    <scope>NUCLEOTIDE SEQUENCE [LARGE SCALE GENOMIC DNA]</scope>
    <source>
        <strain evidence="5 6">SAG 245.80</strain>
    </source>
</reference>
<dbReference type="Pfam" id="PF13416">
    <property type="entry name" value="SBP_bac_8"/>
    <property type="match status" value="1"/>
</dbReference>
<dbReference type="PANTHER" id="PTHR30222:SF17">
    <property type="entry name" value="SPERMIDINE_PUTRESCINE-BINDING PERIPLASMIC PROTEIN"/>
    <property type="match status" value="1"/>
</dbReference>
<dbReference type="EMBL" id="JALJOU010000003">
    <property type="protein sequence ID" value="KAK9845493.1"/>
    <property type="molecule type" value="Genomic_DNA"/>
</dbReference>
<dbReference type="Gene3D" id="3.40.190.10">
    <property type="entry name" value="Periplasmic binding protein-like II"/>
    <property type="match status" value="1"/>
</dbReference>
<dbReference type="SUPFAM" id="SSF53850">
    <property type="entry name" value="Periplasmic binding protein-like II"/>
    <property type="match status" value="1"/>
</dbReference>
<dbReference type="GO" id="GO:0019808">
    <property type="term" value="F:polyamine binding"/>
    <property type="evidence" value="ECO:0007669"/>
    <property type="project" value="InterPro"/>
</dbReference>
<sequence length="318" mass="34692">MVALRGAVSSTAALDFRRALRRHARFKLEQRAQLADIYAELVAPRKRGSAARADAAMLGDAWLGPAIRAGLLQPIPDALASRWWAGLSPRWRRLLRRDANGRLSDHGDVWAAPHRWGCTLVAARKDKLLRWGGRPIRDWGDLLQPRLRGRLAMVDSPRELVAVALATLGLPLNATAADVLMAGVGVDGLRARVDELRQQVRVFSSREHTRALAAGDVWAVVGWSGDLLPIAERSANVTLSAPVSGVPLWADLWTVPAGASGGSQGRGPSPLLPAWLEFGLQPARAERRRGMLEFLAPLDEDTAALHWSVLHPEQRDSL</sequence>
<comment type="caution">
    <text evidence="5">The sequence shown here is derived from an EMBL/GenBank/DDBJ whole genome shotgun (WGS) entry which is preliminary data.</text>
</comment>
<name>A0AAW1SJ08_9CHLO</name>
<keyword evidence="2" id="KW-0813">Transport</keyword>
<keyword evidence="6" id="KW-1185">Reference proteome</keyword>
<evidence type="ECO:0000256" key="1">
    <source>
        <dbReference type="ARBA" id="ARBA00004418"/>
    </source>
</evidence>
<accession>A0AAW1SJ08</accession>
<dbReference type="InterPro" id="IPR001188">
    <property type="entry name" value="Sperm_putr-bd"/>
</dbReference>
<evidence type="ECO:0000313" key="5">
    <source>
        <dbReference type="EMBL" id="KAK9845493.1"/>
    </source>
</evidence>
<dbReference type="PANTHER" id="PTHR30222">
    <property type="entry name" value="SPERMIDINE/PUTRESCINE-BINDING PERIPLASMIC PROTEIN"/>
    <property type="match status" value="1"/>
</dbReference>
<evidence type="ECO:0000256" key="3">
    <source>
        <dbReference type="ARBA" id="ARBA00022729"/>
    </source>
</evidence>
<evidence type="ECO:0000313" key="6">
    <source>
        <dbReference type="Proteomes" id="UP001445335"/>
    </source>
</evidence>
<dbReference type="GO" id="GO:0015846">
    <property type="term" value="P:polyamine transport"/>
    <property type="evidence" value="ECO:0007669"/>
    <property type="project" value="InterPro"/>
</dbReference>
<dbReference type="InterPro" id="IPR006059">
    <property type="entry name" value="SBP"/>
</dbReference>
<dbReference type="PRINTS" id="PR00909">
    <property type="entry name" value="SPERMDNBNDNG"/>
</dbReference>
<evidence type="ECO:0000256" key="2">
    <source>
        <dbReference type="ARBA" id="ARBA00022448"/>
    </source>
</evidence>
<organism evidence="5 6">
    <name type="scientific">Elliptochloris bilobata</name>
    <dbReference type="NCBI Taxonomy" id="381761"/>
    <lineage>
        <taxon>Eukaryota</taxon>
        <taxon>Viridiplantae</taxon>
        <taxon>Chlorophyta</taxon>
        <taxon>core chlorophytes</taxon>
        <taxon>Trebouxiophyceae</taxon>
        <taxon>Trebouxiophyceae incertae sedis</taxon>
        <taxon>Elliptochloris clade</taxon>
        <taxon>Elliptochloris</taxon>
    </lineage>
</organism>
<keyword evidence="4" id="KW-0574">Periplasm</keyword>
<proteinExistence type="predicted"/>